<dbReference type="PROSITE" id="PS51352">
    <property type="entry name" value="THIOREDOXIN_2"/>
    <property type="match status" value="1"/>
</dbReference>
<dbReference type="GO" id="GO:0016491">
    <property type="term" value="F:oxidoreductase activity"/>
    <property type="evidence" value="ECO:0007669"/>
    <property type="project" value="InterPro"/>
</dbReference>
<evidence type="ECO:0000313" key="7">
    <source>
        <dbReference type="EMBL" id="KIO42939.1"/>
    </source>
</evidence>
<dbReference type="PANTHER" id="PTHR42852:SF6">
    <property type="entry name" value="THIOL:DISULFIDE INTERCHANGE PROTEIN DSBE"/>
    <property type="match status" value="1"/>
</dbReference>
<dbReference type="InterPro" id="IPR050553">
    <property type="entry name" value="Thioredoxin_ResA/DsbE_sf"/>
</dbReference>
<keyword evidence="2" id="KW-0201">Cytochrome c-type biogenesis</keyword>
<feature type="domain" description="Thioredoxin" evidence="6">
    <location>
        <begin position="27"/>
        <end position="168"/>
    </location>
</feature>
<evidence type="ECO:0000256" key="1">
    <source>
        <dbReference type="ARBA" id="ARBA00004196"/>
    </source>
</evidence>
<proteinExistence type="predicted"/>
<name>A0A0C3RDP0_9PORP</name>
<keyword evidence="5" id="KW-0732">Signal</keyword>
<accession>A0A0C3RDP0</accession>
<feature type="signal peptide" evidence="5">
    <location>
        <begin position="1"/>
        <end position="21"/>
    </location>
</feature>
<dbReference type="AlphaFoldDB" id="A0A0C3RDP0"/>
<feature type="chain" id="PRO_5043118893" description="Thioredoxin domain-containing protein" evidence="5">
    <location>
        <begin position="22"/>
        <end position="168"/>
    </location>
</feature>
<evidence type="ECO:0000259" key="6">
    <source>
        <dbReference type="PROSITE" id="PS51352"/>
    </source>
</evidence>
<evidence type="ECO:0000313" key="10">
    <source>
        <dbReference type="Proteomes" id="UP000031980"/>
    </source>
</evidence>
<dbReference type="EMBL" id="JPIT01000016">
    <property type="protein sequence ID" value="KIO46197.1"/>
    <property type="molecule type" value="Genomic_DNA"/>
</dbReference>
<gene>
    <name evidence="7" type="ORF">BA92_13865</name>
    <name evidence="8" type="ORF">IE90_05210</name>
</gene>
<reference evidence="8 9" key="2">
    <citation type="submission" date="2014-07" db="EMBL/GenBank/DDBJ databases">
        <title>Porphyromonadaceae bacterium OUH 334697 = ATCC BAA-2682 = DSM 28341 draft genome.</title>
        <authorList>
            <person name="Sydenham T.V."/>
            <person name="Hasman H."/>
            <person name="Justesen U.S."/>
        </authorList>
    </citation>
    <scope>NUCLEOTIDE SEQUENCE [LARGE SCALE GENOMIC DNA]</scope>
    <source>
        <strain evidence="8 9">OUH 334697</strain>
    </source>
</reference>
<keyword evidence="10" id="KW-1185">Reference proteome</keyword>
<sequence>MALRYLLACLCACLFFTTVGAQEKKELKAGDVSPVFKYYDINGKEVSLSDLKGKYVYIDIWATWCPPCRQELPHLKELEKKMHDKNIVFVSISCDQNKADWEKMVKDQKLGGVQLHTGGDRAFMNAYRVRTIPRFILLDKEGKILNLDMTRPSDPATLKTLEALKGIK</sequence>
<organism evidence="7 10">
    <name type="scientific">Sanguibacteroides justesenii</name>
    <dbReference type="NCBI Taxonomy" id="1547597"/>
    <lineage>
        <taxon>Bacteria</taxon>
        <taxon>Pseudomonadati</taxon>
        <taxon>Bacteroidota</taxon>
        <taxon>Bacteroidia</taxon>
        <taxon>Bacteroidales</taxon>
        <taxon>Porphyromonadaceae</taxon>
        <taxon>Sanguibacteroides</taxon>
    </lineage>
</organism>
<dbReference type="Proteomes" id="UP000031937">
    <property type="component" value="Unassembled WGS sequence"/>
</dbReference>
<dbReference type="InterPro" id="IPR036249">
    <property type="entry name" value="Thioredoxin-like_sf"/>
</dbReference>
<evidence type="ECO:0000313" key="9">
    <source>
        <dbReference type="Proteomes" id="UP000031937"/>
    </source>
</evidence>
<dbReference type="EMBL" id="JPIU01000049">
    <property type="protein sequence ID" value="KIO42939.1"/>
    <property type="molecule type" value="Genomic_DNA"/>
</dbReference>
<evidence type="ECO:0000313" key="8">
    <source>
        <dbReference type="EMBL" id="KIO46197.1"/>
    </source>
</evidence>
<dbReference type="CDD" id="cd02966">
    <property type="entry name" value="TlpA_like_family"/>
    <property type="match status" value="1"/>
</dbReference>
<evidence type="ECO:0000256" key="4">
    <source>
        <dbReference type="ARBA" id="ARBA00023284"/>
    </source>
</evidence>
<evidence type="ECO:0000256" key="2">
    <source>
        <dbReference type="ARBA" id="ARBA00022748"/>
    </source>
</evidence>
<protein>
    <recommendedName>
        <fullName evidence="6">Thioredoxin domain-containing protein</fullName>
    </recommendedName>
</protein>
<comment type="caution">
    <text evidence="7">The sequence shown here is derived from an EMBL/GenBank/DDBJ whole genome shotgun (WGS) entry which is preliminary data.</text>
</comment>
<comment type="subcellular location">
    <subcellularLocation>
        <location evidence="1">Cell envelope</location>
    </subcellularLocation>
</comment>
<keyword evidence="3" id="KW-1015">Disulfide bond</keyword>
<reference evidence="7 10" key="1">
    <citation type="submission" date="2014-07" db="EMBL/GenBank/DDBJ databases">
        <title>Porphyromonadaceae bacterium OUH 308042 = ATCC BAA-2681 = DSM 28342 draft genome.</title>
        <authorList>
            <person name="Sydenham T.V."/>
            <person name="Hasman H."/>
            <person name="Justensen U.S."/>
        </authorList>
    </citation>
    <scope>NUCLEOTIDE SEQUENCE [LARGE SCALE GENOMIC DNA]</scope>
    <source>
        <strain evidence="7 10">OUH 308042</strain>
    </source>
</reference>
<dbReference type="PANTHER" id="PTHR42852">
    <property type="entry name" value="THIOL:DISULFIDE INTERCHANGE PROTEIN DSBE"/>
    <property type="match status" value="1"/>
</dbReference>
<keyword evidence="4" id="KW-0676">Redox-active center</keyword>
<dbReference type="GO" id="GO:0030313">
    <property type="term" value="C:cell envelope"/>
    <property type="evidence" value="ECO:0007669"/>
    <property type="project" value="UniProtKB-SubCell"/>
</dbReference>
<dbReference type="InterPro" id="IPR013766">
    <property type="entry name" value="Thioredoxin_domain"/>
</dbReference>
<dbReference type="OrthoDB" id="9794348at2"/>
<dbReference type="RefSeq" id="WP_041502812.1">
    <property type="nucleotide sequence ID" value="NZ_JPIT01000016.1"/>
</dbReference>
<evidence type="ECO:0000256" key="3">
    <source>
        <dbReference type="ARBA" id="ARBA00023157"/>
    </source>
</evidence>
<dbReference type="InterPro" id="IPR013740">
    <property type="entry name" value="Redoxin"/>
</dbReference>
<evidence type="ECO:0000256" key="5">
    <source>
        <dbReference type="SAM" id="SignalP"/>
    </source>
</evidence>
<dbReference type="Gene3D" id="3.40.30.10">
    <property type="entry name" value="Glutaredoxin"/>
    <property type="match status" value="1"/>
</dbReference>
<dbReference type="SUPFAM" id="SSF52833">
    <property type="entry name" value="Thioredoxin-like"/>
    <property type="match status" value="1"/>
</dbReference>
<dbReference type="GO" id="GO:0017004">
    <property type="term" value="P:cytochrome complex assembly"/>
    <property type="evidence" value="ECO:0007669"/>
    <property type="project" value="UniProtKB-KW"/>
</dbReference>
<dbReference type="Pfam" id="PF08534">
    <property type="entry name" value="Redoxin"/>
    <property type="match status" value="1"/>
</dbReference>
<dbReference type="Proteomes" id="UP000031980">
    <property type="component" value="Unassembled WGS sequence"/>
</dbReference>